<dbReference type="PROSITE" id="PS51409">
    <property type="entry name" value="ARGINASE_2"/>
    <property type="match status" value="1"/>
</dbReference>
<sequence length="155" mass="17418">MVGIRSFEPPEQELLEKLGVKIFYDEDVTHYGINDVMSEAIERVTRNTVGYGMSIDIDGFRVEDAPAVGTPEAGGIVAKEFVEFLRNNPQKKLLVTELVEFLPERDINGKSERLIAELIESIYGPLIDSKLLEENQKLDHLVKNLCRSGEKVARA</sequence>
<dbReference type="AlphaFoldDB" id="A0A914CGK4"/>
<dbReference type="InterPro" id="IPR023696">
    <property type="entry name" value="Ureohydrolase_dom_sf"/>
</dbReference>
<dbReference type="GO" id="GO:0004053">
    <property type="term" value="F:arginase activity"/>
    <property type="evidence" value="ECO:0007669"/>
    <property type="project" value="TreeGrafter"/>
</dbReference>
<dbReference type="Pfam" id="PF00491">
    <property type="entry name" value="Arginase"/>
    <property type="match status" value="1"/>
</dbReference>
<accession>A0A914CGK4</accession>
<dbReference type="InterPro" id="IPR006035">
    <property type="entry name" value="Ureohydrolase"/>
</dbReference>
<keyword evidence="1" id="KW-0479">Metal-binding</keyword>
<comment type="similarity">
    <text evidence="4">Belongs to the arginase family.</text>
</comment>
<dbReference type="PANTHER" id="PTHR43782">
    <property type="entry name" value="ARGINASE"/>
    <property type="match status" value="1"/>
</dbReference>
<evidence type="ECO:0000256" key="3">
    <source>
        <dbReference type="ARBA" id="ARBA00023211"/>
    </source>
</evidence>
<dbReference type="PANTHER" id="PTHR43782:SF3">
    <property type="entry name" value="ARGINASE"/>
    <property type="match status" value="1"/>
</dbReference>
<evidence type="ECO:0000256" key="1">
    <source>
        <dbReference type="ARBA" id="ARBA00022723"/>
    </source>
</evidence>
<dbReference type="GO" id="GO:0005634">
    <property type="term" value="C:nucleus"/>
    <property type="evidence" value="ECO:0007669"/>
    <property type="project" value="TreeGrafter"/>
</dbReference>
<dbReference type="PRINTS" id="PR00116">
    <property type="entry name" value="ARGINASE"/>
</dbReference>
<evidence type="ECO:0000313" key="5">
    <source>
        <dbReference type="Proteomes" id="UP000887540"/>
    </source>
</evidence>
<evidence type="ECO:0000256" key="4">
    <source>
        <dbReference type="PROSITE-ProRule" id="PRU00742"/>
    </source>
</evidence>
<protein>
    <submittedName>
        <fullName evidence="6">Arginase</fullName>
    </submittedName>
</protein>
<name>A0A914CGK4_9BILA</name>
<dbReference type="WBParaSite" id="ACRNAN_scaffold10594.g23993.t1">
    <property type="protein sequence ID" value="ACRNAN_scaffold10594.g23993.t1"/>
    <property type="gene ID" value="ACRNAN_scaffold10594.g23993"/>
</dbReference>
<dbReference type="GO" id="GO:0005829">
    <property type="term" value="C:cytosol"/>
    <property type="evidence" value="ECO:0007669"/>
    <property type="project" value="TreeGrafter"/>
</dbReference>
<keyword evidence="2" id="KW-0378">Hydrolase</keyword>
<dbReference type="Gene3D" id="3.40.800.10">
    <property type="entry name" value="Ureohydrolase domain"/>
    <property type="match status" value="1"/>
</dbReference>
<keyword evidence="3" id="KW-0464">Manganese</keyword>
<dbReference type="Proteomes" id="UP000887540">
    <property type="component" value="Unplaced"/>
</dbReference>
<proteinExistence type="inferred from homology"/>
<keyword evidence="5" id="KW-1185">Reference proteome</keyword>
<organism evidence="5 6">
    <name type="scientific">Acrobeloides nanus</name>
    <dbReference type="NCBI Taxonomy" id="290746"/>
    <lineage>
        <taxon>Eukaryota</taxon>
        <taxon>Metazoa</taxon>
        <taxon>Ecdysozoa</taxon>
        <taxon>Nematoda</taxon>
        <taxon>Chromadorea</taxon>
        <taxon>Rhabditida</taxon>
        <taxon>Tylenchina</taxon>
        <taxon>Cephalobomorpha</taxon>
        <taxon>Cephaloboidea</taxon>
        <taxon>Cephalobidae</taxon>
        <taxon>Acrobeloides</taxon>
    </lineage>
</organism>
<reference evidence="6" key="1">
    <citation type="submission" date="2022-11" db="UniProtKB">
        <authorList>
            <consortium name="WormBaseParasite"/>
        </authorList>
    </citation>
    <scope>IDENTIFICATION</scope>
</reference>
<evidence type="ECO:0000256" key="2">
    <source>
        <dbReference type="ARBA" id="ARBA00022801"/>
    </source>
</evidence>
<dbReference type="SUPFAM" id="SSF52768">
    <property type="entry name" value="Arginase/deacetylase"/>
    <property type="match status" value="1"/>
</dbReference>
<dbReference type="GO" id="GO:0030145">
    <property type="term" value="F:manganese ion binding"/>
    <property type="evidence" value="ECO:0007669"/>
    <property type="project" value="TreeGrafter"/>
</dbReference>
<evidence type="ECO:0000313" key="6">
    <source>
        <dbReference type="WBParaSite" id="ACRNAN_scaffold10594.g23993.t1"/>
    </source>
</evidence>